<dbReference type="eggNOG" id="COG0544">
    <property type="taxonomic scope" value="Bacteria"/>
</dbReference>
<dbReference type="PATRIC" id="fig|1235802.3.peg.1859"/>
<dbReference type="InterPro" id="IPR037041">
    <property type="entry name" value="Trigger_fac_C_sf"/>
</dbReference>
<dbReference type="Gene3D" id="1.10.3120.10">
    <property type="entry name" value="Trigger factor, C-terminal domain"/>
    <property type="match status" value="1"/>
</dbReference>
<dbReference type="SUPFAM" id="SSF54534">
    <property type="entry name" value="FKBP-like"/>
    <property type="match status" value="1"/>
</dbReference>
<dbReference type="EMBL" id="AQFT01000056">
    <property type="protein sequence ID" value="EMZ29666.1"/>
    <property type="molecule type" value="Genomic_DNA"/>
</dbReference>
<proteinExistence type="predicted"/>
<evidence type="ECO:0000313" key="8">
    <source>
        <dbReference type="EMBL" id="EMZ29666.1"/>
    </source>
</evidence>
<evidence type="ECO:0000256" key="3">
    <source>
        <dbReference type="ARBA" id="ARBA00023110"/>
    </source>
</evidence>
<dbReference type="GO" id="GO:0006457">
    <property type="term" value="P:protein folding"/>
    <property type="evidence" value="ECO:0007669"/>
    <property type="project" value="InterPro"/>
</dbReference>
<dbReference type="InterPro" id="IPR027304">
    <property type="entry name" value="Trigger_fact/SurA_dom_sf"/>
</dbReference>
<gene>
    <name evidence="8" type="ORF">C823_01758</name>
</gene>
<name>N2ANE4_9FIRM</name>
<evidence type="ECO:0000256" key="4">
    <source>
        <dbReference type="ARBA" id="ARBA00023235"/>
    </source>
</evidence>
<evidence type="ECO:0000313" key="9">
    <source>
        <dbReference type="Proteomes" id="UP000012589"/>
    </source>
</evidence>
<sequence>MKKKLAILLLSACLVAGCGSKSLITTKNKPIENAVYTSDSVSLASYTGLKAEKKNYIVTDKAVEDKIHESLMEFADYESVTRASKTGDYVQTDFKASIDGSVVLQENQYDVILGAEEFGKEFDEKMTGVSIGDELRFSLDFASDFVDVEWAGKTVDFEIRVTDIQQELLPELTDTFISENMGYDSYEQFSDAIRKELTDSYETESTQELQENLIQQVVDTSSILQYSKEDYKKAEDTVNNAFLGYLELFGMEDLDDVYEFLDMTDEDVEEEVEASLYRTLVINAIIDNEQLTITDEDYENGILYYMEQTESESREEFLNTYSEEEIRTQVLEDKVLNLLIDQADITEIDTEHDDA</sequence>
<keyword evidence="5" id="KW-0732">Signal</keyword>
<feature type="domain" description="PPIase FKBP-type" evidence="6">
    <location>
        <begin position="82"/>
        <end position="160"/>
    </location>
</feature>
<organism evidence="8 9">
    <name type="scientific">Eubacterium plexicaudatum ASF492</name>
    <dbReference type="NCBI Taxonomy" id="1235802"/>
    <lineage>
        <taxon>Bacteria</taxon>
        <taxon>Bacillati</taxon>
        <taxon>Bacillota</taxon>
        <taxon>Clostridia</taxon>
        <taxon>Eubacteriales</taxon>
        <taxon>Eubacteriaceae</taxon>
        <taxon>Eubacterium</taxon>
    </lineage>
</organism>
<evidence type="ECO:0000256" key="5">
    <source>
        <dbReference type="SAM" id="SignalP"/>
    </source>
</evidence>
<dbReference type="Pfam" id="PF00254">
    <property type="entry name" value="FKBP_C"/>
    <property type="match status" value="1"/>
</dbReference>
<evidence type="ECO:0000259" key="7">
    <source>
        <dbReference type="Pfam" id="PF05698"/>
    </source>
</evidence>
<protein>
    <recommendedName>
        <fullName evidence="2">peptidylprolyl isomerase</fullName>
        <ecNumber evidence="2">5.2.1.8</ecNumber>
    </recommendedName>
</protein>
<dbReference type="HOGENOM" id="CLU_780191_0_0_9"/>
<evidence type="ECO:0000256" key="1">
    <source>
        <dbReference type="ARBA" id="ARBA00000971"/>
    </source>
</evidence>
<keyword evidence="4" id="KW-0413">Isomerase</keyword>
<feature type="signal peptide" evidence="5">
    <location>
        <begin position="1"/>
        <end position="18"/>
    </location>
</feature>
<keyword evidence="3" id="KW-0697">Rotamase</keyword>
<dbReference type="InterPro" id="IPR001179">
    <property type="entry name" value="PPIase_FKBP_dom"/>
</dbReference>
<dbReference type="OrthoDB" id="9767721at2"/>
<dbReference type="InterPro" id="IPR008880">
    <property type="entry name" value="Trigger_fac_C"/>
</dbReference>
<keyword evidence="9" id="KW-1185">Reference proteome</keyword>
<accession>N2ANE4</accession>
<dbReference type="GO" id="GO:0015031">
    <property type="term" value="P:protein transport"/>
    <property type="evidence" value="ECO:0007669"/>
    <property type="project" value="InterPro"/>
</dbReference>
<evidence type="ECO:0000256" key="2">
    <source>
        <dbReference type="ARBA" id="ARBA00013194"/>
    </source>
</evidence>
<feature type="domain" description="Trigger factor C-terminal" evidence="7">
    <location>
        <begin position="187"/>
        <end position="340"/>
    </location>
</feature>
<comment type="caution">
    <text evidence="8">The sequence shown here is derived from an EMBL/GenBank/DDBJ whole genome shotgun (WGS) entry which is preliminary data.</text>
</comment>
<dbReference type="PROSITE" id="PS51257">
    <property type="entry name" value="PROKAR_LIPOPROTEIN"/>
    <property type="match status" value="1"/>
</dbReference>
<dbReference type="STRING" id="1235802.C823_01758"/>
<comment type="catalytic activity">
    <reaction evidence="1">
        <text>[protein]-peptidylproline (omega=180) = [protein]-peptidylproline (omega=0)</text>
        <dbReference type="Rhea" id="RHEA:16237"/>
        <dbReference type="Rhea" id="RHEA-COMP:10747"/>
        <dbReference type="Rhea" id="RHEA-COMP:10748"/>
        <dbReference type="ChEBI" id="CHEBI:83833"/>
        <dbReference type="ChEBI" id="CHEBI:83834"/>
        <dbReference type="EC" id="5.2.1.8"/>
    </reaction>
</comment>
<reference evidence="8 9" key="1">
    <citation type="journal article" date="2014" name="Genome Announc.">
        <title>Draft genome sequences of the altered schaedler flora, a defined bacterial community from gnotobiotic mice.</title>
        <authorList>
            <person name="Wannemuehler M.J."/>
            <person name="Overstreet A.M."/>
            <person name="Ward D.V."/>
            <person name="Phillips G.J."/>
        </authorList>
    </citation>
    <scope>NUCLEOTIDE SEQUENCE [LARGE SCALE GENOMIC DNA]</scope>
    <source>
        <strain evidence="8 9">ASF492</strain>
    </source>
</reference>
<dbReference type="InterPro" id="IPR046357">
    <property type="entry name" value="PPIase_dom_sf"/>
</dbReference>
<evidence type="ECO:0000259" key="6">
    <source>
        <dbReference type="Pfam" id="PF00254"/>
    </source>
</evidence>
<feature type="chain" id="PRO_5039416795" description="peptidylprolyl isomerase" evidence="5">
    <location>
        <begin position="19"/>
        <end position="355"/>
    </location>
</feature>
<dbReference type="SUPFAM" id="SSF109998">
    <property type="entry name" value="Triger factor/SurA peptide-binding domain-like"/>
    <property type="match status" value="1"/>
</dbReference>
<dbReference type="AlphaFoldDB" id="N2ANE4"/>
<dbReference type="Proteomes" id="UP000012589">
    <property type="component" value="Unassembled WGS sequence"/>
</dbReference>
<dbReference type="EC" id="5.2.1.8" evidence="2"/>
<dbReference type="GO" id="GO:0003755">
    <property type="term" value="F:peptidyl-prolyl cis-trans isomerase activity"/>
    <property type="evidence" value="ECO:0007669"/>
    <property type="project" value="UniProtKB-KW"/>
</dbReference>
<dbReference type="Pfam" id="PF05698">
    <property type="entry name" value="Trigger_C"/>
    <property type="match status" value="1"/>
</dbReference>
<dbReference type="Gene3D" id="3.10.50.40">
    <property type="match status" value="1"/>
</dbReference>